<dbReference type="GO" id="GO:0070004">
    <property type="term" value="F:cysteine-type exopeptidase activity"/>
    <property type="evidence" value="ECO:0007669"/>
    <property type="project" value="InterPro"/>
</dbReference>
<protein>
    <recommendedName>
        <fullName evidence="1">Dipeptidase</fullName>
        <ecNumber evidence="1">3.4.-.-</ecNumber>
    </recommendedName>
</protein>
<comment type="similarity">
    <text evidence="1">Belongs to the peptidase C69 family.</text>
</comment>
<sequence>MRPSERGAPGGALLASAAMIRPLTKFLPALAVSAGLAAPAALACTSMLVNKGATTDGSTLITYAADSHELYGELYYTPARRNSPGAMRDIIEWDTGKFLGRIKEAPVTYTVVGNMNEHQLSIGESTFSGRKELEGPAGIVDYGSLIYVALERAKTAREAIKVMTDLVAEYGYASTGESFSIADPKEAWILEMIGKGTGQKGAVWVARRLPEGYLSAHANQARIRQFPLNDAENAVYSPDVISFAREKGWYTGADKDFSFADTYHPLDFESVRFAEARVWSIFRRAAPSAGLGADYVDGSAPTKRLPLWVKPDKKLAVQDVMGLMRDHFDGTPLDMTKDVGAGPYAAPYRWRPMTWEVDGKKYFHERAISTQQTGFSFVAQMRSWMPAPVGGVLWFGVDDTSTTVYTPMYAGIRTAPRNFATGVANRGQFSWDSSFWVFNWVSNQAYARWSDMSVDVHKTQGELEGQFLADQADIEKAAMELYKSSPEQARTYLTAYSTQQGEKVHTRWRKLGEQLLVKYIDGNVRDEQGRVNHPKYPDSWYRHIVRDTGTRQALPEEPKPAEVKPQAQPEVKPGQKAEPKPTVAPAP</sequence>
<feature type="compositionally biased region" description="Basic and acidic residues" evidence="2">
    <location>
        <begin position="547"/>
        <end position="562"/>
    </location>
</feature>
<dbReference type="PANTHER" id="PTHR12994">
    <property type="entry name" value="SECERNIN"/>
    <property type="match status" value="1"/>
</dbReference>
<evidence type="ECO:0000313" key="4">
    <source>
        <dbReference type="EMBL" id="AKI99584.1"/>
    </source>
</evidence>
<evidence type="ECO:0000256" key="1">
    <source>
        <dbReference type="RuleBase" id="RU364089"/>
    </source>
</evidence>
<feature type="signal peptide" evidence="3">
    <location>
        <begin position="1"/>
        <end position="43"/>
    </location>
</feature>
<organism evidence="4 5">
    <name type="scientific">Archangium gephyra</name>
    <dbReference type="NCBI Taxonomy" id="48"/>
    <lineage>
        <taxon>Bacteria</taxon>
        <taxon>Pseudomonadati</taxon>
        <taxon>Myxococcota</taxon>
        <taxon>Myxococcia</taxon>
        <taxon>Myxococcales</taxon>
        <taxon>Cystobacterineae</taxon>
        <taxon>Archangiaceae</taxon>
        <taxon>Archangium</taxon>
    </lineage>
</organism>
<dbReference type="EMBL" id="CP011509">
    <property type="protein sequence ID" value="AKI99584.1"/>
    <property type="molecule type" value="Genomic_DNA"/>
</dbReference>
<evidence type="ECO:0000313" key="5">
    <source>
        <dbReference type="Proteomes" id="UP000035579"/>
    </source>
</evidence>
<feature type="chain" id="PRO_5042074481" description="Dipeptidase" evidence="3">
    <location>
        <begin position="44"/>
        <end position="587"/>
    </location>
</feature>
<dbReference type="EC" id="3.4.-.-" evidence="1"/>
<dbReference type="GO" id="GO:0016805">
    <property type="term" value="F:dipeptidase activity"/>
    <property type="evidence" value="ECO:0007669"/>
    <property type="project" value="UniProtKB-KW"/>
</dbReference>
<gene>
    <name evidence="4" type="ORF">AA314_01211</name>
</gene>
<dbReference type="KEGG" id="age:AA314_01211"/>
<name>A0AAC8Q217_9BACT</name>
<comment type="catalytic activity">
    <reaction evidence="1">
        <text>an L-aminoacyl-L-amino acid + H2O = 2 an L-alpha-amino acid</text>
        <dbReference type="Rhea" id="RHEA:48940"/>
        <dbReference type="ChEBI" id="CHEBI:15377"/>
        <dbReference type="ChEBI" id="CHEBI:59869"/>
        <dbReference type="ChEBI" id="CHEBI:77460"/>
    </reaction>
</comment>
<keyword evidence="1" id="KW-0224">Dipeptidase</keyword>
<proteinExistence type="inferred from homology"/>
<evidence type="ECO:0000256" key="3">
    <source>
        <dbReference type="SAM" id="SignalP"/>
    </source>
</evidence>
<dbReference type="Proteomes" id="UP000035579">
    <property type="component" value="Chromosome"/>
</dbReference>
<dbReference type="AlphaFoldDB" id="A0AAC8Q217"/>
<dbReference type="GO" id="GO:0006508">
    <property type="term" value="P:proteolysis"/>
    <property type="evidence" value="ECO:0007669"/>
    <property type="project" value="UniProtKB-KW"/>
</dbReference>
<dbReference type="Gene3D" id="3.60.60.10">
    <property type="entry name" value="Penicillin V Acylase, Chain A"/>
    <property type="match status" value="1"/>
</dbReference>
<dbReference type="Pfam" id="PF03577">
    <property type="entry name" value="Peptidase_C69"/>
    <property type="match status" value="1"/>
</dbReference>
<feature type="region of interest" description="Disordered" evidence="2">
    <location>
        <begin position="547"/>
        <end position="587"/>
    </location>
</feature>
<dbReference type="PANTHER" id="PTHR12994:SF17">
    <property type="entry name" value="LD30995P"/>
    <property type="match status" value="1"/>
</dbReference>
<dbReference type="InterPro" id="IPR005322">
    <property type="entry name" value="Peptidase_C69"/>
</dbReference>
<accession>A0AAC8Q217</accession>
<keyword evidence="1" id="KW-0378">Hydrolase</keyword>
<reference evidence="4 5" key="1">
    <citation type="submission" date="2015-05" db="EMBL/GenBank/DDBJ databases">
        <title>Genome assembly of Archangium gephyra DSM 2261.</title>
        <authorList>
            <person name="Sharma G."/>
            <person name="Subramanian S."/>
        </authorList>
    </citation>
    <scope>NUCLEOTIDE SEQUENCE [LARGE SCALE GENOMIC DNA]</scope>
    <source>
        <strain evidence="4 5">DSM 2261</strain>
    </source>
</reference>
<evidence type="ECO:0000256" key="2">
    <source>
        <dbReference type="SAM" id="MobiDB-lite"/>
    </source>
</evidence>
<keyword evidence="3" id="KW-0732">Signal</keyword>
<keyword evidence="1" id="KW-0645">Protease</keyword>